<dbReference type="GO" id="GO:0005737">
    <property type="term" value="C:cytoplasm"/>
    <property type="evidence" value="ECO:0007669"/>
    <property type="project" value="TreeGrafter"/>
</dbReference>
<dbReference type="Pfam" id="PF01266">
    <property type="entry name" value="DAO"/>
    <property type="match status" value="1"/>
</dbReference>
<dbReference type="SUPFAM" id="SSF51905">
    <property type="entry name" value="FAD/NAD(P)-binding domain"/>
    <property type="match status" value="1"/>
</dbReference>
<evidence type="ECO:0000259" key="1">
    <source>
        <dbReference type="Pfam" id="PF01266"/>
    </source>
</evidence>
<dbReference type="EMBL" id="UINC01009188">
    <property type="protein sequence ID" value="SVA41227.1"/>
    <property type="molecule type" value="Genomic_DNA"/>
</dbReference>
<feature type="domain" description="FAD dependent oxidoreductase" evidence="1">
    <location>
        <begin position="5"/>
        <end position="344"/>
    </location>
</feature>
<name>A0A381VNK0_9ZZZZ</name>
<dbReference type="AlphaFoldDB" id="A0A381VNK0"/>
<dbReference type="SUPFAM" id="SSF54373">
    <property type="entry name" value="FAD-linked reductases, C-terminal domain"/>
    <property type="match status" value="1"/>
</dbReference>
<accession>A0A381VNK0</accession>
<reference evidence="2" key="1">
    <citation type="submission" date="2018-05" db="EMBL/GenBank/DDBJ databases">
        <authorList>
            <person name="Lanie J.A."/>
            <person name="Ng W.-L."/>
            <person name="Kazmierczak K.M."/>
            <person name="Andrzejewski T.M."/>
            <person name="Davidsen T.M."/>
            <person name="Wayne K.J."/>
            <person name="Tettelin H."/>
            <person name="Glass J.I."/>
            <person name="Rusch D."/>
            <person name="Podicherti R."/>
            <person name="Tsui H.-C.T."/>
            <person name="Winkler M.E."/>
        </authorList>
    </citation>
    <scope>NUCLEOTIDE SEQUENCE</scope>
</reference>
<dbReference type="PANTHER" id="PTHR13847">
    <property type="entry name" value="SARCOSINE DEHYDROGENASE-RELATED"/>
    <property type="match status" value="1"/>
</dbReference>
<dbReference type="Gene3D" id="3.50.50.60">
    <property type="entry name" value="FAD/NAD(P)-binding domain"/>
    <property type="match status" value="1"/>
</dbReference>
<dbReference type="Gene3D" id="3.30.9.10">
    <property type="entry name" value="D-Amino Acid Oxidase, subunit A, domain 2"/>
    <property type="match status" value="1"/>
</dbReference>
<sequence length="371" mass="40911">MRHLDIAVIGGGLLGSAFAYGLSTDGGRVGLIDEGDHAIRTARGNFGLVWVQGKGLSMPDYARWSLRSAYAWTPFSEQLHAQTGISVEYHRPGGFYVSLDEQEFADNLALLKQLRNEAGEDGYDYEIVERSALREQLPEIGPAVPGATYCPHDGHANPLKLLRALQEGFQLNGGVYTPRAKVTRIAPVTAGGFEIHCDGGHRFGCDKLVIAAGHGSVELGHHLDMEIPIFPVQGQVVVTERAQMTMAYPTNYVRQTDDGNYLLGPSARDVGFNDETETTTLRDITRRCTTAFPHLKHLRVQRTWAALRIMTPDGFPVYLQSEAYPEAFSFSCHSGVTLAAVHATDVSRWVLDGQIPSRYRCFHPERFNVPA</sequence>
<gene>
    <name evidence="2" type="ORF">METZ01_LOCUS94081</name>
</gene>
<proteinExistence type="predicted"/>
<dbReference type="InterPro" id="IPR006076">
    <property type="entry name" value="FAD-dep_OxRdtase"/>
</dbReference>
<evidence type="ECO:0000313" key="2">
    <source>
        <dbReference type="EMBL" id="SVA41227.1"/>
    </source>
</evidence>
<organism evidence="2">
    <name type="scientific">marine metagenome</name>
    <dbReference type="NCBI Taxonomy" id="408172"/>
    <lineage>
        <taxon>unclassified sequences</taxon>
        <taxon>metagenomes</taxon>
        <taxon>ecological metagenomes</taxon>
    </lineage>
</organism>
<dbReference type="InterPro" id="IPR036188">
    <property type="entry name" value="FAD/NAD-bd_sf"/>
</dbReference>
<protein>
    <recommendedName>
        <fullName evidence="1">FAD dependent oxidoreductase domain-containing protein</fullName>
    </recommendedName>
</protein>